<name>A0A5B2XMV5_9PSEU</name>
<evidence type="ECO:0000313" key="2">
    <source>
        <dbReference type="Proteomes" id="UP000323454"/>
    </source>
</evidence>
<comment type="caution">
    <text evidence="1">The sequence shown here is derived from an EMBL/GenBank/DDBJ whole genome shotgun (WGS) entry which is preliminary data.</text>
</comment>
<dbReference type="AlphaFoldDB" id="A0A5B2XMV5"/>
<evidence type="ECO:0000313" key="1">
    <source>
        <dbReference type="EMBL" id="KAA2264290.1"/>
    </source>
</evidence>
<sequence length="136" mass="13639">MIIGCVAMVAVVVWLTISVVGDDDCFTLSGSVALASGSARSTGEACEGEGSYGDIRQGAPVTVYGTKGIPVASGILGRGTATGPAASVSCTFAISVSDVPYGSPQYQIEVANRGRTQVRVEEAAEGHVTVSLGARG</sequence>
<protein>
    <submittedName>
        <fullName evidence="1">Uncharacterized protein</fullName>
    </submittedName>
</protein>
<dbReference type="RefSeq" id="WP_149848773.1">
    <property type="nucleotide sequence ID" value="NZ_VUOB01000011.1"/>
</dbReference>
<keyword evidence="2" id="KW-1185">Reference proteome</keyword>
<reference evidence="1 2" key="1">
    <citation type="submission" date="2019-09" db="EMBL/GenBank/DDBJ databases">
        <title>Goodfellowia gen. nov., a new genus of the Pseudonocardineae related to Actinoalloteichus, containing Goodfellowia coeruleoviolacea gen. nov., comb. nov. gen. nov., comb. nov.</title>
        <authorList>
            <person name="Labeda D."/>
        </authorList>
    </citation>
    <scope>NUCLEOTIDE SEQUENCE [LARGE SCALE GENOMIC DNA]</scope>
    <source>
        <strain evidence="1 2">AN110305</strain>
    </source>
</reference>
<dbReference type="EMBL" id="VUOB01000011">
    <property type="protein sequence ID" value="KAA2264290.1"/>
    <property type="molecule type" value="Genomic_DNA"/>
</dbReference>
<reference evidence="1 2" key="2">
    <citation type="submission" date="2019-09" db="EMBL/GenBank/DDBJ databases">
        <authorList>
            <person name="Jin C."/>
        </authorList>
    </citation>
    <scope>NUCLEOTIDE SEQUENCE [LARGE SCALE GENOMIC DNA]</scope>
    <source>
        <strain evidence="1 2">AN110305</strain>
    </source>
</reference>
<accession>A0A5B2XMV5</accession>
<proteinExistence type="predicted"/>
<gene>
    <name evidence="1" type="ORF">F0L68_07665</name>
</gene>
<dbReference type="Proteomes" id="UP000323454">
    <property type="component" value="Unassembled WGS sequence"/>
</dbReference>
<dbReference type="OrthoDB" id="4965292at2"/>
<organism evidence="1 2">
    <name type="scientific">Solihabitans fulvus</name>
    <dbReference type="NCBI Taxonomy" id="1892852"/>
    <lineage>
        <taxon>Bacteria</taxon>
        <taxon>Bacillati</taxon>
        <taxon>Actinomycetota</taxon>
        <taxon>Actinomycetes</taxon>
        <taxon>Pseudonocardiales</taxon>
        <taxon>Pseudonocardiaceae</taxon>
        <taxon>Solihabitans</taxon>
    </lineage>
</organism>